<accession>A0A673KKS9</accession>
<feature type="domain" description="ZP" evidence="3">
    <location>
        <begin position="1"/>
        <end position="249"/>
    </location>
</feature>
<keyword evidence="1 2" id="KW-1015">Disulfide bond</keyword>
<reference evidence="4" key="2">
    <citation type="submission" date="2025-09" db="UniProtKB">
        <authorList>
            <consortium name="Ensembl"/>
        </authorList>
    </citation>
    <scope>IDENTIFICATION</scope>
</reference>
<dbReference type="Proteomes" id="UP000472270">
    <property type="component" value="Unassembled WGS sequence"/>
</dbReference>
<evidence type="ECO:0000313" key="5">
    <source>
        <dbReference type="Proteomes" id="UP000472270"/>
    </source>
</evidence>
<sequence>FAVLTSVFCGYCLSKCLCFNGFVGFVQEPLGFQEKQLLQGPVKPLDWRFPIVPEVQSELVVDFQLRQPVTPRTNGAVVGVQCHYQRFYNVSSNALRPTWVPYASTEVGEDVLLFTLKLMMDDWSYQRPSNLYFLGDVINIEASVKVYNHVPLRVFVDSCVATQVPDVNALPRYSFIENHGCLVDAKATVSSSRFMPRTQEDQILFQLEAFMFQGGSSPYIYITCIVKASLASAPSDALHKSCSFANGWLAADGNHLVVAVTQHVVLMVEMLLLLGLKIHNTHCNLGAKHVLLHQHLYKYTTVYH</sequence>
<comment type="domain">
    <text evidence="2">The ZP domain is involved in the polymerization of the ZP proteins to form the zona pellucida.</text>
</comment>
<dbReference type="GO" id="GO:0007339">
    <property type="term" value="P:binding of sperm to zona pellucida"/>
    <property type="evidence" value="ECO:0007669"/>
    <property type="project" value="UniProtKB-UniRule"/>
</dbReference>
<evidence type="ECO:0000313" key="4">
    <source>
        <dbReference type="Ensembl" id="ENSSRHP00000067005.1"/>
    </source>
</evidence>
<proteinExistence type="inferred from homology"/>
<evidence type="ECO:0000256" key="2">
    <source>
        <dbReference type="RuleBase" id="RU367066"/>
    </source>
</evidence>
<dbReference type="PROSITE" id="PS51034">
    <property type="entry name" value="ZP_2"/>
    <property type="match status" value="1"/>
</dbReference>
<keyword evidence="2" id="KW-0732">Signal</keyword>
<dbReference type="GO" id="GO:0005886">
    <property type="term" value="C:plasma membrane"/>
    <property type="evidence" value="ECO:0007669"/>
    <property type="project" value="UniProtKB-SubCell"/>
</dbReference>
<keyword evidence="5" id="KW-1185">Reference proteome</keyword>
<keyword evidence="2" id="KW-1003">Cell membrane</keyword>
<dbReference type="Ensembl" id="ENSSRHT00000068832.1">
    <property type="protein sequence ID" value="ENSSRHP00000067005.1"/>
    <property type="gene ID" value="ENSSRHG00000033289.1"/>
</dbReference>
<organism evidence="4 5">
    <name type="scientific">Sinocyclocheilus rhinocerous</name>
    <dbReference type="NCBI Taxonomy" id="307959"/>
    <lineage>
        <taxon>Eukaryota</taxon>
        <taxon>Metazoa</taxon>
        <taxon>Chordata</taxon>
        <taxon>Craniata</taxon>
        <taxon>Vertebrata</taxon>
        <taxon>Euteleostomi</taxon>
        <taxon>Actinopterygii</taxon>
        <taxon>Neopterygii</taxon>
        <taxon>Teleostei</taxon>
        <taxon>Ostariophysi</taxon>
        <taxon>Cypriniformes</taxon>
        <taxon>Cyprinidae</taxon>
        <taxon>Cyprininae</taxon>
        <taxon>Sinocyclocheilus</taxon>
    </lineage>
</organism>
<keyword evidence="2" id="KW-0272">Extracellular matrix</keyword>
<dbReference type="GO" id="GO:2000344">
    <property type="term" value="P:positive regulation of acrosome reaction"/>
    <property type="evidence" value="ECO:0007669"/>
    <property type="project" value="UniProtKB-UniRule"/>
</dbReference>
<comment type="subcellular location">
    <subcellularLocation>
        <location evidence="2">Zona pellucida</location>
    </subcellularLocation>
    <subcellularLocation>
        <location evidence="2">Cell membrane</location>
        <topology evidence="2">Single-pass type I membrane protein</topology>
    </subcellularLocation>
</comment>
<name>A0A673KKS9_9TELE</name>
<comment type="similarity">
    <text evidence="2">Belongs to the ZP domain family. ZPC subfamily.</text>
</comment>
<dbReference type="InterPro" id="IPR042235">
    <property type="entry name" value="ZP-C_dom"/>
</dbReference>
<evidence type="ECO:0000259" key="3">
    <source>
        <dbReference type="PROSITE" id="PS51034"/>
    </source>
</evidence>
<dbReference type="GO" id="GO:0035804">
    <property type="term" value="F:structural constituent of egg coat"/>
    <property type="evidence" value="ECO:0007669"/>
    <property type="project" value="UniProtKB-UniRule"/>
</dbReference>
<comment type="PTM">
    <text evidence="2">Proteolytically cleaved before the transmembrane segment to yield the secreted ectodomain incorporated in the zona pellucida.</text>
</comment>
<dbReference type="Gene3D" id="2.60.40.4100">
    <property type="entry name" value="Zona pellucida, ZP-C domain"/>
    <property type="match status" value="1"/>
</dbReference>
<protein>
    <recommendedName>
        <fullName evidence="2">Zona pellucida sperm-binding protein 3</fullName>
    </recommendedName>
</protein>
<keyword evidence="2" id="KW-0472">Membrane</keyword>
<dbReference type="SMART" id="SM00241">
    <property type="entry name" value="ZP"/>
    <property type="match status" value="1"/>
</dbReference>
<dbReference type="AlphaFoldDB" id="A0A673KKS9"/>
<keyword evidence="2" id="KW-0165">Cleavage on pair of basic residues</keyword>
<comment type="function">
    <text evidence="2">Component of the zona pellucida, an extracellular matrix surrounding oocytes which mediates sperm binding, induction of the acrosome reaction and prevents post-fertilization polyspermy. The zona pellucida is composed of 3 to 4 glycoproteins, ZP1, ZP2, ZP3, and ZP4. ZP3 is essential for sperm binding and zona matrix formation.</text>
</comment>
<dbReference type="Pfam" id="PF00100">
    <property type="entry name" value="Zona_pellucida"/>
    <property type="match status" value="1"/>
</dbReference>
<dbReference type="InterPro" id="IPR001507">
    <property type="entry name" value="ZP_dom"/>
</dbReference>
<reference evidence="4" key="1">
    <citation type="submission" date="2025-08" db="UniProtKB">
        <authorList>
            <consortium name="Ensembl"/>
        </authorList>
    </citation>
    <scope>IDENTIFICATION</scope>
</reference>
<dbReference type="PANTHER" id="PTHR11576:SF2">
    <property type="entry name" value="ZONA PELLUCIDA SPERM-BINDING PROTEIN 3"/>
    <property type="match status" value="1"/>
</dbReference>
<dbReference type="PANTHER" id="PTHR11576">
    <property type="entry name" value="ZONA PELLUCIDA SPERM-BINDING PROTEIN 3"/>
    <property type="match status" value="1"/>
</dbReference>
<dbReference type="GO" id="GO:0035805">
    <property type="term" value="C:egg coat"/>
    <property type="evidence" value="ECO:0007669"/>
    <property type="project" value="UniProtKB-SubCell"/>
</dbReference>
<keyword evidence="2" id="KW-0964">Secreted</keyword>
<dbReference type="GO" id="GO:0032190">
    <property type="term" value="F:acrosin binding"/>
    <property type="evidence" value="ECO:0007669"/>
    <property type="project" value="TreeGrafter"/>
</dbReference>
<evidence type="ECO:0000256" key="1">
    <source>
        <dbReference type="ARBA" id="ARBA00023157"/>
    </source>
</evidence>
<dbReference type="Gene3D" id="2.60.40.3210">
    <property type="entry name" value="Zona pellucida, ZP-N domain"/>
    <property type="match status" value="1"/>
</dbReference>
<dbReference type="InterPro" id="IPR055355">
    <property type="entry name" value="ZP-C"/>
</dbReference>
<dbReference type="FunFam" id="2.60.40.4100:FF:000002">
    <property type="entry name" value="Zona pellucida sperm-binding protein 3"/>
    <property type="match status" value="1"/>
</dbReference>
<dbReference type="GO" id="GO:0035803">
    <property type="term" value="P:egg coat formation"/>
    <property type="evidence" value="ECO:0007669"/>
    <property type="project" value="UniProtKB-UniRule"/>
</dbReference>